<dbReference type="InterPro" id="IPR036188">
    <property type="entry name" value="FAD/NAD-bd_sf"/>
</dbReference>
<keyword evidence="1" id="KW-0560">Oxidoreductase</keyword>
<proteinExistence type="predicted"/>
<evidence type="ECO:0000313" key="3">
    <source>
        <dbReference type="EMBL" id="PKG25294.1"/>
    </source>
</evidence>
<accession>A0A2N0Z730</accession>
<dbReference type="Proteomes" id="UP000233375">
    <property type="component" value="Unassembled WGS sequence"/>
</dbReference>
<dbReference type="PANTHER" id="PTHR42949">
    <property type="entry name" value="ANAEROBIC GLYCEROL-3-PHOSPHATE DEHYDROGENASE SUBUNIT B"/>
    <property type="match status" value="1"/>
</dbReference>
<sequence length="314" mass="33852">MCKETQVLVIGGGIAGIVTATELAKQQIQVILVEESPYIGGKVAYQTQPISSLSNGEELRGFELVDKWLQKFNQYSVEVMLDHTVIGLYENRDVSVVHKEKITRIKAENIVIATGASEKPVVFNGWTLPGVMTLEAVQQFINRDFVRPGKRAVIYGVSSFTSGLVELFDKTGIKVEAILISGDDSSENLSFGSIPVFTVQEVTALSKENKVNSLAVALCNGQLFEIEVDFVCTDGGRNPVLETLSIFDCDIQYSAKLKSFVPSYDEKMETSIENVFVAGASAGLTSYDAILASAEIAATSIAEKSKANGGGGNE</sequence>
<dbReference type="EMBL" id="PISE01000004">
    <property type="protein sequence ID" value="PKG25294.1"/>
    <property type="molecule type" value="Genomic_DNA"/>
</dbReference>
<feature type="domain" description="FAD/NAD(P)-binding" evidence="2">
    <location>
        <begin position="6"/>
        <end position="140"/>
    </location>
</feature>
<dbReference type="AlphaFoldDB" id="A0A2N0Z730"/>
<organism evidence="3 4">
    <name type="scientific">Niallia nealsonii</name>
    <dbReference type="NCBI Taxonomy" id="115979"/>
    <lineage>
        <taxon>Bacteria</taxon>
        <taxon>Bacillati</taxon>
        <taxon>Bacillota</taxon>
        <taxon>Bacilli</taxon>
        <taxon>Bacillales</taxon>
        <taxon>Bacillaceae</taxon>
        <taxon>Niallia</taxon>
    </lineage>
</organism>
<evidence type="ECO:0000256" key="1">
    <source>
        <dbReference type="ARBA" id="ARBA00023002"/>
    </source>
</evidence>
<dbReference type="OrthoDB" id="9776839at2"/>
<comment type="caution">
    <text evidence="3">The sequence shown here is derived from an EMBL/GenBank/DDBJ whole genome shotgun (WGS) entry which is preliminary data.</text>
</comment>
<dbReference type="InterPro" id="IPR023753">
    <property type="entry name" value="FAD/NAD-binding_dom"/>
</dbReference>
<dbReference type="SUPFAM" id="SSF51905">
    <property type="entry name" value="FAD/NAD(P)-binding domain"/>
    <property type="match status" value="1"/>
</dbReference>
<evidence type="ECO:0000313" key="4">
    <source>
        <dbReference type="Proteomes" id="UP000233375"/>
    </source>
</evidence>
<dbReference type="PRINTS" id="PR00469">
    <property type="entry name" value="PNDRDTASEII"/>
</dbReference>
<gene>
    <name evidence="3" type="ORF">CWS01_02115</name>
</gene>
<keyword evidence="4" id="KW-1185">Reference proteome</keyword>
<dbReference type="PRINTS" id="PR00368">
    <property type="entry name" value="FADPNR"/>
</dbReference>
<dbReference type="RefSeq" id="WP_101175399.1">
    <property type="nucleotide sequence ID" value="NZ_PISE01000004.1"/>
</dbReference>
<dbReference type="Pfam" id="PF07992">
    <property type="entry name" value="Pyr_redox_2"/>
    <property type="match status" value="1"/>
</dbReference>
<dbReference type="GO" id="GO:0016491">
    <property type="term" value="F:oxidoreductase activity"/>
    <property type="evidence" value="ECO:0007669"/>
    <property type="project" value="UniProtKB-KW"/>
</dbReference>
<name>A0A2N0Z730_9BACI</name>
<reference evidence="3 4" key="1">
    <citation type="journal article" date="2003" name="Int. J. Syst. Evol. Microbiol.">
        <title>Bacillus nealsonii sp. nov., isolated from a spacecraft-assembly facility, whose spores are gamma-radiation resistant.</title>
        <authorList>
            <person name="Venkateswaran K."/>
            <person name="Kempf M."/>
            <person name="Chen F."/>
            <person name="Satomi M."/>
            <person name="Nicholson W."/>
            <person name="Kern R."/>
        </authorList>
    </citation>
    <scope>NUCLEOTIDE SEQUENCE [LARGE SCALE GENOMIC DNA]</scope>
    <source>
        <strain evidence="3 4">FO-92</strain>
    </source>
</reference>
<evidence type="ECO:0000259" key="2">
    <source>
        <dbReference type="Pfam" id="PF07992"/>
    </source>
</evidence>
<dbReference type="PANTHER" id="PTHR42949:SF3">
    <property type="entry name" value="ANAEROBIC GLYCEROL-3-PHOSPHATE DEHYDROGENASE SUBUNIT B"/>
    <property type="match status" value="1"/>
</dbReference>
<dbReference type="Gene3D" id="3.50.50.60">
    <property type="entry name" value="FAD/NAD(P)-binding domain"/>
    <property type="match status" value="1"/>
</dbReference>
<dbReference type="InterPro" id="IPR051691">
    <property type="entry name" value="Metab_Enz_Cyan_OpOx_G3PDH"/>
</dbReference>
<protein>
    <recommendedName>
        <fullName evidence="2">FAD/NAD(P)-binding domain-containing protein</fullName>
    </recommendedName>
</protein>